<dbReference type="GO" id="GO:0016757">
    <property type="term" value="F:glycosyltransferase activity"/>
    <property type="evidence" value="ECO:0007669"/>
    <property type="project" value="UniProtKB-KW"/>
</dbReference>
<evidence type="ECO:0000256" key="2">
    <source>
        <dbReference type="ARBA" id="ARBA00004370"/>
    </source>
</evidence>
<keyword evidence="11" id="KW-0961">Cell wall biogenesis/degradation</keyword>
<dbReference type="EC" id="3.2.1.14" evidence="3"/>
<comment type="subcellular location">
    <subcellularLocation>
        <location evidence="2">Membrane</location>
    </subcellularLocation>
</comment>
<dbReference type="GO" id="GO:0008843">
    <property type="term" value="F:endochitinase activity"/>
    <property type="evidence" value="ECO:0007669"/>
    <property type="project" value="UniProtKB-EC"/>
</dbReference>
<feature type="domain" description="GH16" evidence="15">
    <location>
        <begin position="49"/>
        <end position="239"/>
    </location>
</feature>
<evidence type="ECO:0000256" key="8">
    <source>
        <dbReference type="ARBA" id="ARBA00023136"/>
    </source>
</evidence>
<reference evidence="16 17" key="1">
    <citation type="journal article" date="2016" name="Sci. Rep.">
        <title>Peltaster fructicola genome reveals evolution from an invasive phytopathogen to an ectophytic parasite.</title>
        <authorList>
            <person name="Xu C."/>
            <person name="Chen H."/>
            <person name="Gleason M.L."/>
            <person name="Xu J.R."/>
            <person name="Liu H."/>
            <person name="Zhang R."/>
            <person name="Sun G."/>
        </authorList>
    </citation>
    <scope>NUCLEOTIDE SEQUENCE [LARGE SCALE GENOMIC DNA]</scope>
    <source>
        <strain evidence="16 17">LNHT1506</strain>
    </source>
</reference>
<keyword evidence="14" id="KW-1133">Transmembrane helix</keyword>
<evidence type="ECO:0000256" key="5">
    <source>
        <dbReference type="ARBA" id="ARBA00022679"/>
    </source>
</evidence>
<dbReference type="InterPro" id="IPR013320">
    <property type="entry name" value="ConA-like_dom_sf"/>
</dbReference>
<dbReference type="PROSITE" id="PS51762">
    <property type="entry name" value="GH16_2"/>
    <property type="match status" value="1"/>
</dbReference>
<evidence type="ECO:0000256" key="12">
    <source>
        <dbReference type="ARBA" id="ARBA00038074"/>
    </source>
</evidence>
<comment type="function">
    <text evidence="13">Dual chitinase/transglycosylase that plays a role in cell wall architecture. Chitinase and transglycosylase activities are coupled. Required for the polysaccharide cross-linking at the septa and the cell wall. More specifically, transfers chitin to 1,6-beta-glucan in the cell wall.</text>
</comment>
<evidence type="ECO:0000256" key="3">
    <source>
        <dbReference type="ARBA" id="ARBA00012729"/>
    </source>
</evidence>
<evidence type="ECO:0000256" key="1">
    <source>
        <dbReference type="ARBA" id="ARBA00000822"/>
    </source>
</evidence>
<evidence type="ECO:0000256" key="9">
    <source>
        <dbReference type="ARBA" id="ARBA00023180"/>
    </source>
</evidence>
<dbReference type="InterPro" id="IPR000757">
    <property type="entry name" value="Beta-glucanase-like"/>
</dbReference>
<keyword evidence="4" id="KW-0328">Glycosyltransferase</keyword>
<dbReference type="GO" id="GO:0031505">
    <property type="term" value="P:fungal-type cell wall organization"/>
    <property type="evidence" value="ECO:0007669"/>
    <property type="project" value="TreeGrafter"/>
</dbReference>
<evidence type="ECO:0000256" key="14">
    <source>
        <dbReference type="SAM" id="Phobius"/>
    </source>
</evidence>
<keyword evidence="6" id="KW-0732">Signal</keyword>
<evidence type="ECO:0000256" key="4">
    <source>
        <dbReference type="ARBA" id="ARBA00022676"/>
    </source>
</evidence>
<dbReference type="GO" id="GO:0016020">
    <property type="term" value="C:membrane"/>
    <property type="evidence" value="ECO:0007669"/>
    <property type="project" value="UniProtKB-SubCell"/>
</dbReference>
<feature type="transmembrane region" description="Helical" evidence="14">
    <location>
        <begin position="364"/>
        <end position="385"/>
    </location>
</feature>
<evidence type="ECO:0000256" key="6">
    <source>
        <dbReference type="ARBA" id="ARBA00022729"/>
    </source>
</evidence>
<dbReference type="EMBL" id="CP051139">
    <property type="protein sequence ID" value="QIW95554.1"/>
    <property type="molecule type" value="Genomic_DNA"/>
</dbReference>
<dbReference type="Pfam" id="PF00722">
    <property type="entry name" value="Glyco_hydro_16"/>
    <property type="match status" value="1"/>
</dbReference>
<evidence type="ECO:0000256" key="7">
    <source>
        <dbReference type="ARBA" id="ARBA00022801"/>
    </source>
</evidence>
<dbReference type="PANTHER" id="PTHR10963">
    <property type="entry name" value="GLYCOSYL HYDROLASE-RELATED"/>
    <property type="match status" value="1"/>
</dbReference>
<evidence type="ECO:0000259" key="15">
    <source>
        <dbReference type="PROSITE" id="PS51762"/>
    </source>
</evidence>
<keyword evidence="9" id="KW-0325">Glycoprotein</keyword>
<keyword evidence="14" id="KW-0812">Transmembrane</keyword>
<comment type="catalytic activity">
    <reaction evidence="1">
        <text>Random endo-hydrolysis of N-acetyl-beta-D-glucosaminide (1-&gt;4)-beta-linkages in chitin and chitodextrins.</text>
        <dbReference type="EC" id="3.2.1.14"/>
    </reaction>
</comment>
<dbReference type="GO" id="GO:0005975">
    <property type="term" value="P:carbohydrate metabolic process"/>
    <property type="evidence" value="ECO:0007669"/>
    <property type="project" value="InterPro"/>
</dbReference>
<evidence type="ECO:0000256" key="13">
    <source>
        <dbReference type="ARBA" id="ARBA00093308"/>
    </source>
</evidence>
<keyword evidence="8 14" id="KW-0472">Membrane</keyword>
<sequence>MLTLRDLMSMSSPYRMVCMATAMLLLQAQPSLQQTYTTCNPTQGQCPADTALGKSISVDFRTGQSSAFYSQGNPTFGSDGASFTVAKSGDSPQLNSKWYIMFGHVDITMKAAPGAGIVSSSVLQSDDLDEIDWEWLGAKGDQVQSNYFGKGQTTSYNRGAVHGVSSATTSYHKYSIDWTQDRIVWSIDGTTVRVLYAKDANGQFPQTPMQLKIGAWSGGDPSNAQGTIQWADGPTDYTKGPFTMVVQSVAVTDYSTGTQYKYGDTSGAWTSIQAVGGTVNGNSNGQGGTVTAPAITSVAGGVIPLTYAAQTASEWVTPTVYPWVPLQTTLTTATGTSGGSLPSGWSYGASGKLVRPSAAAVTVVPTYLVVLVATCVSSAALLGIYM</sequence>
<dbReference type="Proteomes" id="UP000503462">
    <property type="component" value="Chromosome 1"/>
</dbReference>
<evidence type="ECO:0000313" key="17">
    <source>
        <dbReference type="Proteomes" id="UP000503462"/>
    </source>
</evidence>
<evidence type="ECO:0000313" key="16">
    <source>
        <dbReference type="EMBL" id="QIW95554.1"/>
    </source>
</evidence>
<dbReference type="SUPFAM" id="SSF49899">
    <property type="entry name" value="Concanavalin A-like lectins/glucanases"/>
    <property type="match status" value="1"/>
</dbReference>
<dbReference type="PANTHER" id="PTHR10963:SF68">
    <property type="entry name" value="GLYCOSIDASE CRH1-RELATED"/>
    <property type="match status" value="1"/>
</dbReference>
<organism evidence="16 17">
    <name type="scientific">Peltaster fructicola</name>
    <dbReference type="NCBI Taxonomy" id="286661"/>
    <lineage>
        <taxon>Eukaryota</taxon>
        <taxon>Fungi</taxon>
        <taxon>Dikarya</taxon>
        <taxon>Ascomycota</taxon>
        <taxon>Pezizomycotina</taxon>
        <taxon>Dothideomycetes</taxon>
        <taxon>Dothideomycetes incertae sedis</taxon>
        <taxon>Peltaster</taxon>
    </lineage>
</organism>
<dbReference type="OrthoDB" id="4781at2759"/>
<keyword evidence="10" id="KW-0326">Glycosidase</keyword>
<evidence type="ECO:0000256" key="10">
    <source>
        <dbReference type="ARBA" id="ARBA00023295"/>
    </source>
</evidence>
<protein>
    <recommendedName>
        <fullName evidence="3">chitinase</fullName>
        <ecNumber evidence="3">3.2.1.14</ecNumber>
    </recommendedName>
</protein>
<keyword evidence="5" id="KW-0808">Transferase</keyword>
<accession>A0A6H0XLP8</accession>
<comment type="similarity">
    <text evidence="12">Belongs to the glycosyl hydrolase 16 family. CRH1 subfamily.</text>
</comment>
<evidence type="ECO:0000256" key="11">
    <source>
        <dbReference type="ARBA" id="ARBA00023316"/>
    </source>
</evidence>
<keyword evidence="17" id="KW-1185">Reference proteome</keyword>
<gene>
    <name evidence="16" type="ORF">AMS68_001072</name>
</gene>
<proteinExistence type="inferred from homology"/>
<dbReference type="CDD" id="cd02183">
    <property type="entry name" value="GH16_fungal_CRH1_transglycosylase"/>
    <property type="match status" value="1"/>
</dbReference>
<keyword evidence="7" id="KW-0378">Hydrolase</keyword>
<dbReference type="FunFam" id="2.60.120.200:FF:000152">
    <property type="entry name" value="Cell wall glucanase"/>
    <property type="match status" value="1"/>
</dbReference>
<dbReference type="InterPro" id="IPR050546">
    <property type="entry name" value="Glycosyl_Hydrlase_16"/>
</dbReference>
<name>A0A6H0XLP8_9PEZI</name>
<dbReference type="GO" id="GO:0009277">
    <property type="term" value="C:fungal-type cell wall"/>
    <property type="evidence" value="ECO:0007669"/>
    <property type="project" value="TreeGrafter"/>
</dbReference>
<dbReference type="Gene3D" id="2.60.120.200">
    <property type="match status" value="1"/>
</dbReference>
<dbReference type="AlphaFoldDB" id="A0A6H0XLP8"/>